<dbReference type="EMBL" id="CABFJX010000396">
    <property type="protein sequence ID" value="VTT79366.1"/>
    <property type="molecule type" value="Genomic_DNA"/>
</dbReference>
<reference evidence="1" key="1">
    <citation type="submission" date="2019-05" db="EMBL/GenBank/DDBJ databases">
        <authorList>
            <person name="Piombo E."/>
        </authorList>
    </citation>
    <scope>NUCLEOTIDE SEQUENCE</scope>
    <source>
        <strain evidence="1">C2S</strain>
    </source>
</reference>
<name>A0A9Q9RXY4_FUSFU</name>
<evidence type="ECO:0000313" key="1">
    <source>
        <dbReference type="EMBL" id="VTT79366.1"/>
    </source>
</evidence>
<dbReference type="Proteomes" id="UP000760494">
    <property type="component" value="Unassembled WGS sequence"/>
</dbReference>
<organism evidence="1 2">
    <name type="scientific">Fusarium fujikuroi</name>
    <name type="common">Bakanae and foot rot disease fungus</name>
    <name type="synonym">Gibberella fujikuroi</name>
    <dbReference type="NCBI Taxonomy" id="5127"/>
    <lineage>
        <taxon>Eukaryota</taxon>
        <taxon>Fungi</taxon>
        <taxon>Dikarya</taxon>
        <taxon>Ascomycota</taxon>
        <taxon>Pezizomycotina</taxon>
        <taxon>Sordariomycetes</taxon>
        <taxon>Hypocreomycetidae</taxon>
        <taxon>Hypocreales</taxon>
        <taxon>Nectriaceae</taxon>
        <taxon>Fusarium</taxon>
        <taxon>Fusarium fujikuroi species complex</taxon>
    </lineage>
</organism>
<sequence>MPIFVRRFVSKVFAGEQGSATTLINSNRCFFIAIAAITFRGSLKSDFFVAVFIRDRKALISLYFRPAFYIIKRSLETLKEKKATKEKYKKERLNTFI</sequence>
<comment type="caution">
    <text evidence="1">The sequence shown here is derived from an EMBL/GenBank/DDBJ whole genome shotgun (WGS) entry which is preliminary data.</text>
</comment>
<protein>
    <submittedName>
        <fullName evidence="1">Uncharacterized protein</fullName>
    </submittedName>
</protein>
<gene>
    <name evidence="1" type="ORF">C2S_2447</name>
</gene>
<accession>A0A9Q9RXY4</accession>
<evidence type="ECO:0000313" key="2">
    <source>
        <dbReference type="Proteomes" id="UP000760494"/>
    </source>
</evidence>
<dbReference type="AlphaFoldDB" id="A0A9Q9RXY4"/>
<proteinExistence type="predicted"/>